<feature type="repeat" description="ANK" evidence="3">
    <location>
        <begin position="832"/>
        <end position="864"/>
    </location>
</feature>
<feature type="repeat" description="ANK" evidence="3">
    <location>
        <begin position="943"/>
        <end position="985"/>
    </location>
</feature>
<dbReference type="SMART" id="SM00248">
    <property type="entry name" value="ANK"/>
    <property type="match status" value="12"/>
</dbReference>
<dbReference type="AlphaFoldDB" id="A0A0L1J7K9"/>
<dbReference type="Gene3D" id="3.40.50.300">
    <property type="entry name" value="P-loop containing nucleotide triphosphate hydrolases"/>
    <property type="match status" value="1"/>
</dbReference>
<keyword evidence="1" id="KW-0677">Repeat</keyword>
<dbReference type="InterPro" id="IPR056884">
    <property type="entry name" value="NPHP3-like_N"/>
</dbReference>
<dbReference type="PRINTS" id="PR01415">
    <property type="entry name" value="ANKYRIN"/>
</dbReference>
<feature type="repeat" description="ANK" evidence="3">
    <location>
        <begin position="899"/>
        <end position="931"/>
    </location>
</feature>
<evidence type="ECO:0000313" key="8">
    <source>
        <dbReference type="Proteomes" id="UP000037505"/>
    </source>
</evidence>
<evidence type="ECO:0000313" key="7">
    <source>
        <dbReference type="EMBL" id="KNG87727.1"/>
    </source>
</evidence>
<dbReference type="PANTHER" id="PTHR24123:SF141">
    <property type="entry name" value="ANKYRIN 2, ISOFORM U"/>
    <property type="match status" value="1"/>
</dbReference>
<dbReference type="STRING" id="1509407.A0A0L1J7K9"/>
<comment type="caution">
    <text evidence="7">The sequence shown here is derived from an EMBL/GenBank/DDBJ whole genome shotgun (WGS) entry which is preliminary data.</text>
</comment>
<dbReference type="InterPro" id="IPR036770">
    <property type="entry name" value="Ankyrin_rpt-contain_sf"/>
</dbReference>
<feature type="repeat" description="ANK" evidence="3">
    <location>
        <begin position="665"/>
        <end position="697"/>
    </location>
</feature>
<dbReference type="Pfam" id="PF00023">
    <property type="entry name" value="Ank"/>
    <property type="match status" value="1"/>
</dbReference>
<dbReference type="Gene3D" id="1.25.40.20">
    <property type="entry name" value="Ankyrin repeat-containing domain"/>
    <property type="match status" value="2"/>
</dbReference>
<dbReference type="InterPro" id="IPR054471">
    <property type="entry name" value="GPIID_WHD"/>
</dbReference>
<feature type="repeat" description="ANK" evidence="3">
    <location>
        <begin position="865"/>
        <end position="898"/>
    </location>
</feature>
<dbReference type="InterPro" id="IPR051165">
    <property type="entry name" value="Multifunctional_ANK_Repeat"/>
</dbReference>
<feature type="repeat" description="ANK" evidence="3">
    <location>
        <begin position="988"/>
        <end position="1022"/>
    </location>
</feature>
<feature type="repeat" description="ANK" evidence="3">
    <location>
        <begin position="631"/>
        <end position="663"/>
    </location>
</feature>
<dbReference type="PROSITE" id="PS50297">
    <property type="entry name" value="ANK_REP_REGION"/>
    <property type="match status" value="8"/>
</dbReference>
<accession>A0A0L1J7K9</accession>
<evidence type="ECO:0000256" key="1">
    <source>
        <dbReference type="ARBA" id="ARBA00022737"/>
    </source>
</evidence>
<feature type="repeat" description="ANK" evidence="3">
    <location>
        <begin position="766"/>
        <end position="798"/>
    </location>
</feature>
<gene>
    <name evidence="7" type="ORF">ANOM_005009</name>
</gene>
<sequence length="1134" mass="126138">MTDIPTIREDLSRATQSARIVMRCLNSGRDSQESSQRALTLLADILDLIYRFKDQISWGEDKWLIEPSRLAALAEILSWFDMTMKSIELYFQPGGVGVVYFRKHLLERTFLPRLEQYKVLWLLSLQPDSSERLFLDREIRNSLRASQEVETGPKVDLQFEDETLNTTSKVSSEHFMILADLCNRRLKGTCQWIFGHSEYRRWLLGSFKTLYCVGPAGAGKTFLSSVIIDSLQKTFTTPDVATIFIFCQEEKEQTSSDLLRDILAQLVYRKRSMSYATSSLYHAEASSKGRASPKAYQNAIRAEINRFSKVFLIVDGLDMFSDKERILSRLQKLPEHAQLLVTLREVSQVGNASYVSVLASPDDIHQYTHSRIQLDSGLDELFKDEVGLQLRQEVLHMVMEKSHGIFLLAKIHMDLLARYTDLSLLERALVHLPQSLSEAYGEAMKQVVSQSPSATRHVYWTLYAFRPLTVEELRCATKAAGSEPNTESESFETSLQTRSAGLLTVDAVTGTVRFIHKTVKEYLNGTAARVFFPTAPKDIAEVCLTAISPDEVVDDCYYNGGNPTRTTNSGFLDYAATYWGYHTRAVAGEEQTIQVLIKAFLNKFLWRRPPLKYVNEEEIMPTELGLGKYPKDWTALHILAFYGIVGKTKRLITQGAEIDANDNSFKFTPLHCAAYRGHDEMVGFLLDNGADGNAVTRNGSTALHLATKYGQRKVMKVLLHRRVNSQIANEYGETGLQLAVGTESDESTVPLLVKNRVDVNIRNIRSGDTPLHLAVEWRRPRIILFLLDRGAAIDMANEDGFTPLQLAAKVDNCEAISLLLQRCANVEARSLSGYTALQLAAHAKNWIAFDLLLIGGANINAWSKNGETLLHEQARTSKTIGVVAKLLDHGANLEARTSQGYTPLQCAARAGNRNMFLFLLERGANIDVETAKGESILTSLPRQGWEPLHQAVSVGAGVSDLAFDKTAEYIYLLIAHGADVNARSAAATGETALHLATMALIPRPSLINILLKIGADVNAMTGDGKTALHLAAERGRESVFRILLDAGADISAEALESAETDDENETMVGSTPLDLARKNPFGVMWFDTEGRLRPMEKKRRDSSGTIIEDLNADGSEDDTGESTLVGSEQPYVVV</sequence>
<feature type="compositionally biased region" description="Acidic residues" evidence="4">
    <location>
        <begin position="1110"/>
        <end position="1120"/>
    </location>
</feature>
<dbReference type="InterPro" id="IPR002110">
    <property type="entry name" value="Ankyrin_rpt"/>
</dbReference>
<dbReference type="Pfam" id="PF24883">
    <property type="entry name" value="NPHP3_N"/>
    <property type="match status" value="1"/>
</dbReference>
<feature type="domain" description="Nephrocystin 3-like N-terminal" evidence="6">
    <location>
        <begin position="188"/>
        <end position="338"/>
    </location>
</feature>
<name>A0A0L1J7K9_ASPN3</name>
<dbReference type="GeneID" id="26806813"/>
<dbReference type="Proteomes" id="UP000037505">
    <property type="component" value="Unassembled WGS sequence"/>
</dbReference>
<evidence type="ECO:0000256" key="2">
    <source>
        <dbReference type="ARBA" id="ARBA00023043"/>
    </source>
</evidence>
<feature type="region of interest" description="Disordered" evidence="4">
    <location>
        <begin position="1095"/>
        <end position="1134"/>
    </location>
</feature>
<reference evidence="7 8" key="1">
    <citation type="submission" date="2014-06" db="EMBL/GenBank/DDBJ databases">
        <title>The Genome of the Aflatoxigenic Filamentous Fungus Aspergillus nomius.</title>
        <authorList>
            <person name="Moore M.G."/>
            <person name="Shannon B.M."/>
            <person name="Brian M.M."/>
        </authorList>
    </citation>
    <scope>NUCLEOTIDE SEQUENCE [LARGE SCALE GENOMIC DNA]</scope>
    <source>
        <strain evidence="7 8">NRRL 13137</strain>
    </source>
</reference>
<proteinExistence type="predicted"/>
<feature type="repeat" description="ANK" evidence="3">
    <location>
        <begin position="1023"/>
        <end position="1055"/>
    </location>
</feature>
<organism evidence="7 8">
    <name type="scientific">Aspergillus nomiae NRRL (strain ATCC 15546 / NRRL 13137 / CBS 260.88 / M93)</name>
    <dbReference type="NCBI Taxonomy" id="1509407"/>
    <lineage>
        <taxon>Eukaryota</taxon>
        <taxon>Fungi</taxon>
        <taxon>Dikarya</taxon>
        <taxon>Ascomycota</taxon>
        <taxon>Pezizomycotina</taxon>
        <taxon>Eurotiomycetes</taxon>
        <taxon>Eurotiomycetidae</taxon>
        <taxon>Eurotiales</taxon>
        <taxon>Aspergillaceae</taxon>
        <taxon>Aspergillus</taxon>
        <taxon>Aspergillus subgen. Circumdati</taxon>
    </lineage>
</organism>
<feature type="repeat" description="ANK" evidence="3">
    <location>
        <begin position="799"/>
        <end position="831"/>
    </location>
</feature>
<dbReference type="SUPFAM" id="SSF52540">
    <property type="entry name" value="P-loop containing nucleoside triphosphate hydrolases"/>
    <property type="match status" value="1"/>
</dbReference>
<dbReference type="SUPFAM" id="SSF48403">
    <property type="entry name" value="Ankyrin repeat"/>
    <property type="match status" value="2"/>
</dbReference>
<protein>
    <submittedName>
        <fullName evidence="7">NACHT and Ankyrin domain protein</fullName>
    </submittedName>
</protein>
<dbReference type="PANTHER" id="PTHR24123">
    <property type="entry name" value="ANKYRIN REPEAT-CONTAINING"/>
    <property type="match status" value="1"/>
</dbReference>
<dbReference type="OrthoDB" id="1577640at2759"/>
<feature type="repeat" description="ANK" evidence="3">
    <location>
        <begin position="698"/>
        <end position="730"/>
    </location>
</feature>
<feature type="domain" description="GPI inositol-deacylase winged helix" evidence="5">
    <location>
        <begin position="443"/>
        <end position="524"/>
    </location>
</feature>
<dbReference type="InterPro" id="IPR027417">
    <property type="entry name" value="P-loop_NTPase"/>
</dbReference>
<dbReference type="RefSeq" id="XP_015408650.1">
    <property type="nucleotide sequence ID" value="XM_015550266.1"/>
</dbReference>
<dbReference type="Pfam" id="PF22939">
    <property type="entry name" value="WHD_GPIID"/>
    <property type="match status" value="1"/>
</dbReference>
<evidence type="ECO:0000256" key="3">
    <source>
        <dbReference type="PROSITE-ProRule" id="PRU00023"/>
    </source>
</evidence>
<evidence type="ECO:0000259" key="6">
    <source>
        <dbReference type="Pfam" id="PF24883"/>
    </source>
</evidence>
<evidence type="ECO:0000259" key="5">
    <source>
        <dbReference type="Pfam" id="PF22939"/>
    </source>
</evidence>
<dbReference type="Pfam" id="PF12796">
    <property type="entry name" value="Ank_2"/>
    <property type="match status" value="4"/>
</dbReference>
<keyword evidence="8" id="KW-1185">Reference proteome</keyword>
<evidence type="ECO:0000256" key="4">
    <source>
        <dbReference type="SAM" id="MobiDB-lite"/>
    </source>
</evidence>
<keyword evidence="2 3" id="KW-0040">ANK repeat</keyword>
<dbReference type="PROSITE" id="PS50088">
    <property type="entry name" value="ANK_REPEAT"/>
    <property type="match status" value="11"/>
</dbReference>
<dbReference type="EMBL" id="JNOM01000072">
    <property type="protein sequence ID" value="KNG87727.1"/>
    <property type="molecule type" value="Genomic_DNA"/>
</dbReference>